<dbReference type="SUPFAM" id="SSF54106">
    <property type="entry name" value="LysM domain"/>
    <property type="match status" value="1"/>
</dbReference>
<dbReference type="Pfam" id="PF07501">
    <property type="entry name" value="G5"/>
    <property type="match status" value="1"/>
</dbReference>
<dbReference type="PROSITE" id="PS51109">
    <property type="entry name" value="G5"/>
    <property type="match status" value="1"/>
</dbReference>
<evidence type="ECO:0008006" key="7">
    <source>
        <dbReference type="Google" id="ProtNLM"/>
    </source>
</evidence>
<dbReference type="GO" id="GO:0004222">
    <property type="term" value="F:metalloendopeptidase activity"/>
    <property type="evidence" value="ECO:0007669"/>
    <property type="project" value="TreeGrafter"/>
</dbReference>
<keyword evidence="2" id="KW-1133">Transmembrane helix</keyword>
<dbReference type="RefSeq" id="WP_095133090.1">
    <property type="nucleotide sequence ID" value="NZ_NIBG01000006.1"/>
</dbReference>
<dbReference type="PROSITE" id="PS51257">
    <property type="entry name" value="PROKAR_LIPOPROTEIN"/>
    <property type="match status" value="1"/>
</dbReference>
<feature type="domain" description="LysM" evidence="4">
    <location>
        <begin position="185"/>
        <end position="229"/>
    </location>
</feature>
<dbReference type="Pfam" id="PF01551">
    <property type="entry name" value="Peptidase_M23"/>
    <property type="match status" value="1"/>
</dbReference>
<dbReference type="Proteomes" id="UP000216024">
    <property type="component" value="Unassembled WGS sequence"/>
</dbReference>
<dbReference type="InterPro" id="IPR011098">
    <property type="entry name" value="G5_dom"/>
</dbReference>
<keyword evidence="6" id="KW-1185">Reference proteome</keyword>
<dbReference type="Gene3D" id="3.10.350.10">
    <property type="entry name" value="LysM domain"/>
    <property type="match status" value="1"/>
</dbReference>
<proteinExistence type="predicted"/>
<dbReference type="InterPro" id="IPR016047">
    <property type="entry name" value="M23ase_b-sheet_dom"/>
</dbReference>
<evidence type="ECO:0000256" key="2">
    <source>
        <dbReference type="SAM" id="Phobius"/>
    </source>
</evidence>
<feature type="transmembrane region" description="Helical" evidence="2">
    <location>
        <begin position="12"/>
        <end position="34"/>
    </location>
</feature>
<organism evidence="5 6">
    <name type="scientific">Anaeromicrobium sediminis</name>
    <dbReference type="NCBI Taxonomy" id="1478221"/>
    <lineage>
        <taxon>Bacteria</taxon>
        <taxon>Bacillati</taxon>
        <taxon>Bacillota</taxon>
        <taxon>Clostridia</taxon>
        <taxon>Peptostreptococcales</taxon>
        <taxon>Thermotaleaceae</taxon>
        <taxon>Anaeromicrobium</taxon>
    </lineage>
</organism>
<dbReference type="Gene3D" id="2.20.230.10">
    <property type="entry name" value="Resuscitation-promoting factor rpfb"/>
    <property type="match status" value="1"/>
</dbReference>
<dbReference type="InterPro" id="IPR018392">
    <property type="entry name" value="LysM"/>
</dbReference>
<evidence type="ECO:0000259" key="3">
    <source>
        <dbReference type="PROSITE" id="PS51109"/>
    </source>
</evidence>
<dbReference type="InterPro" id="IPR011055">
    <property type="entry name" value="Dup_hybrid_motif"/>
</dbReference>
<dbReference type="Pfam" id="PF01476">
    <property type="entry name" value="LysM"/>
    <property type="match status" value="1"/>
</dbReference>
<dbReference type="SUPFAM" id="SSF51261">
    <property type="entry name" value="Duplicated hybrid motif"/>
    <property type="match status" value="1"/>
</dbReference>
<evidence type="ECO:0000313" key="6">
    <source>
        <dbReference type="Proteomes" id="UP000216024"/>
    </source>
</evidence>
<dbReference type="PROSITE" id="PS51782">
    <property type="entry name" value="LYSM"/>
    <property type="match status" value="1"/>
</dbReference>
<sequence>MNLKSVLSEKNKVIYISIFFMLLFSCLGLLSTAYEVVLDGERVGFVENGYIIEKEIKGIKSDIEKDLESSIIVKNQLKYNRVIVLKKNINGVKDIVSIYKEKLNYKIDGSVIEVDGKEIISLKSEKDAKDMLDKIKENYISKGNLLKKATFVEDVKIKKKELDKDEITSKDDGIKELLTGGIETKVHKVKKGDTAWDIAIANNMSIEEIEKANKGINIAILQIGQELNLSKANAYVHVETIELASYEEEIPYEIVYEKSPALDMGDKLIKEEGIKGKKKIEAEIVKMNGIIKVKNIINEEIIEKPKNMIVIKGTKLKTFTIAAGSLLKPTRGRVTSRYGKRWGKHHKGVDIGAAIGTPIKATGGGKVVYSGWKNGYGKIIILDHGNGFQSYYAHCNSLKAKVGEYVKKGEVIATVGKTGRVTGPHLHFEVRKNGVAIDPLNYVKY</sequence>
<dbReference type="EMBL" id="NIBG01000006">
    <property type="protein sequence ID" value="PAB59665.1"/>
    <property type="molecule type" value="Genomic_DNA"/>
</dbReference>
<keyword evidence="1" id="KW-0732">Signal</keyword>
<dbReference type="InterPro" id="IPR050570">
    <property type="entry name" value="Cell_wall_metabolism_enzyme"/>
</dbReference>
<keyword evidence="2" id="KW-0812">Transmembrane</keyword>
<dbReference type="SMART" id="SM01208">
    <property type="entry name" value="G5"/>
    <property type="match status" value="1"/>
</dbReference>
<dbReference type="InterPro" id="IPR036779">
    <property type="entry name" value="LysM_dom_sf"/>
</dbReference>
<protein>
    <recommendedName>
        <fullName evidence="7">Peptidase M23</fullName>
    </recommendedName>
</protein>
<dbReference type="CDD" id="cd12797">
    <property type="entry name" value="M23_peptidase"/>
    <property type="match status" value="1"/>
</dbReference>
<comment type="caution">
    <text evidence="5">The sequence shown here is derived from an EMBL/GenBank/DDBJ whole genome shotgun (WGS) entry which is preliminary data.</text>
</comment>
<keyword evidence="2" id="KW-0472">Membrane</keyword>
<dbReference type="PANTHER" id="PTHR21666">
    <property type="entry name" value="PEPTIDASE-RELATED"/>
    <property type="match status" value="1"/>
</dbReference>
<dbReference type="OrthoDB" id="9809488at2"/>
<dbReference type="SMART" id="SM00257">
    <property type="entry name" value="LysM"/>
    <property type="match status" value="1"/>
</dbReference>
<dbReference type="PANTHER" id="PTHR21666:SF289">
    <property type="entry name" value="L-ALA--D-GLU ENDOPEPTIDASE"/>
    <property type="match status" value="1"/>
</dbReference>
<evidence type="ECO:0000259" key="4">
    <source>
        <dbReference type="PROSITE" id="PS51782"/>
    </source>
</evidence>
<dbReference type="Gene3D" id="2.70.70.10">
    <property type="entry name" value="Glucose Permease (Domain IIA)"/>
    <property type="match status" value="1"/>
</dbReference>
<reference evidence="5 6" key="1">
    <citation type="submission" date="2017-06" db="EMBL/GenBank/DDBJ databases">
        <title>Draft genome sequence of anaerobic fermentative bacterium Anaeromicrobium sediminis DY2726D isolated from West Pacific Ocean sediments.</title>
        <authorList>
            <person name="Zeng X."/>
        </authorList>
    </citation>
    <scope>NUCLEOTIDE SEQUENCE [LARGE SCALE GENOMIC DNA]</scope>
    <source>
        <strain evidence="5 6">DY2726D</strain>
    </source>
</reference>
<gene>
    <name evidence="5" type="ORF">CCE28_08855</name>
</gene>
<accession>A0A267MLA7</accession>
<name>A0A267MLA7_9FIRM</name>
<evidence type="ECO:0000313" key="5">
    <source>
        <dbReference type="EMBL" id="PAB59665.1"/>
    </source>
</evidence>
<feature type="domain" description="G5" evidence="3">
    <location>
        <begin position="235"/>
        <end position="316"/>
    </location>
</feature>
<dbReference type="CDD" id="cd00118">
    <property type="entry name" value="LysM"/>
    <property type="match status" value="1"/>
</dbReference>
<dbReference type="AlphaFoldDB" id="A0A267MLA7"/>
<evidence type="ECO:0000256" key="1">
    <source>
        <dbReference type="ARBA" id="ARBA00022729"/>
    </source>
</evidence>